<dbReference type="GO" id="GO:1902936">
    <property type="term" value="F:phosphatidylinositol bisphosphate binding"/>
    <property type="evidence" value="ECO:0007669"/>
    <property type="project" value="TreeGrafter"/>
</dbReference>
<sequence length="279" mass="33268">MSMLYECRLSEDTQKYAAHKLNETKDNRNYCLNEIKSWSEENPHLHIRSEPKYVLPFLRNCKFDLAKTKEKLKNFYTMRRDRIEWYENRDPYSEDIEEIMKLGCFLILKETYENHLVVIMRPTLQNPKIHTLDNMLKVCMMILDTAIIENELSQIYGLIVIVDLKYTSFAHVKQFSISTMRHLAQALQNYHCRPQKIEFVNTPFFVNVVLNLFKTFMPEKLSKRVHVNSTLNILDKAILPKEYEGEGESVEDIVNFWRQKVVSRASWFLEDEKHKADFV</sequence>
<dbReference type="PRINTS" id="PR00180">
    <property type="entry name" value="CRETINALDHBP"/>
</dbReference>
<name>A0AAW1TJB5_9CUCU</name>
<dbReference type="Gene3D" id="1.20.5.1200">
    <property type="entry name" value="Alpha-tocopherol transfer"/>
    <property type="match status" value="1"/>
</dbReference>
<dbReference type="GO" id="GO:0016020">
    <property type="term" value="C:membrane"/>
    <property type="evidence" value="ECO:0007669"/>
    <property type="project" value="TreeGrafter"/>
</dbReference>
<gene>
    <name evidence="2" type="ORF">WA026_009961</name>
</gene>
<protein>
    <recommendedName>
        <fullName evidence="1">CRAL-TRIO domain-containing protein</fullName>
    </recommendedName>
</protein>
<comment type="caution">
    <text evidence="2">The sequence shown here is derived from an EMBL/GenBank/DDBJ whole genome shotgun (WGS) entry which is preliminary data.</text>
</comment>
<proteinExistence type="predicted"/>
<dbReference type="Gene3D" id="3.40.525.10">
    <property type="entry name" value="CRAL-TRIO lipid binding domain"/>
    <property type="match status" value="1"/>
</dbReference>
<dbReference type="PANTHER" id="PTHR10174">
    <property type="entry name" value="ALPHA-TOCOPHEROL TRANSFER PROTEIN-RELATED"/>
    <property type="match status" value="1"/>
</dbReference>
<organism evidence="2 3">
    <name type="scientific">Henosepilachna vigintioctopunctata</name>
    <dbReference type="NCBI Taxonomy" id="420089"/>
    <lineage>
        <taxon>Eukaryota</taxon>
        <taxon>Metazoa</taxon>
        <taxon>Ecdysozoa</taxon>
        <taxon>Arthropoda</taxon>
        <taxon>Hexapoda</taxon>
        <taxon>Insecta</taxon>
        <taxon>Pterygota</taxon>
        <taxon>Neoptera</taxon>
        <taxon>Endopterygota</taxon>
        <taxon>Coleoptera</taxon>
        <taxon>Polyphaga</taxon>
        <taxon>Cucujiformia</taxon>
        <taxon>Coccinelloidea</taxon>
        <taxon>Coccinellidae</taxon>
        <taxon>Epilachninae</taxon>
        <taxon>Epilachnini</taxon>
        <taxon>Henosepilachna</taxon>
    </lineage>
</organism>
<dbReference type="SUPFAM" id="SSF52087">
    <property type="entry name" value="CRAL/TRIO domain"/>
    <property type="match status" value="1"/>
</dbReference>
<dbReference type="EMBL" id="JARQZJ010000004">
    <property type="protein sequence ID" value="KAK9871001.1"/>
    <property type="molecule type" value="Genomic_DNA"/>
</dbReference>
<dbReference type="PROSITE" id="PS50191">
    <property type="entry name" value="CRAL_TRIO"/>
    <property type="match status" value="1"/>
</dbReference>
<evidence type="ECO:0000313" key="2">
    <source>
        <dbReference type="EMBL" id="KAK9871001.1"/>
    </source>
</evidence>
<dbReference type="AlphaFoldDB" id="A0AAW1TJB5"/>
<dbReference type="InterPro" id="IPR036273">
    <property type="entry name" value="CRAL/TRIO_N_dom_sf"/>
</dbReference>
<dbReference type="Pfam" id="PF00650">
    <property type="entry name" value="CRAL_TRIO"/>
    <property type="match status" value="1"/>
</dbReference>
<dbReference type="CDD" id="cd00170">
    <property type="entry name" value="SEC14"/>
    <property type="match status" value="1"/>
</dbReference>
<dbReference type="SMART" id="SM00516">
    <property type="entry name" value="SEC14"/>
    <property type="match status" value="1"/>
</dbReference>
<dbReference type="Proteomes" id="UP001431783">
    <property type="component" value="Unassembled WGS sequence"/>
</dbReference>
<reference evidence="2 3" key="1">
    <citation type="submission" date="2023-03" db="EMBL/GenBank/DDBJ databases">
        <title>Genome insight into feeding habits of ladybird beetles.</title>
        <authorList>
            <person name="Li H.-S."/>
            <person name="Huang Y.-H."/>
            <person name="Pang H."/>
        </authorList>
    </citation>
    <scope>NUCLEOTIDE SEQUENCE [LARGE SCALE GENOMIC DNA]</scope>
    <source>
        <strain evidence="2">SYSU_2023b</strain>
        <tissue evidence="2">Whole body</tissue>
    </source>
</reference>
<accession>A0AAW1TJB5</accession>
<dbReference type="InterPro" id="IPR001251">
    <property type="entry name" value="CRAL-TRIO_dom"/>
</dbReference>
<dbReference type="SUPFAM" id="SSF46938">
    <property type="entry name" value="CRAL/TRIO N-terminal domain"/>
    <property type="match status" value="1"/>
</dbReference>
<dbReference type="InterPro" id="IPR036865">
    <property type="entry name" value="CRAL-TRIO_dom_sf"/>
</dbReference>
<dbReference type="Gene3D" id="1.10.8.20">
    <property type="entry name" value="N-terminal domain of phosphatidylinositol transfer protein sec14p"/>
    <property type="match status" value="1"/>
</dbReference>
<keyword evidence="3" id="KW-1185">Reference proteome</keyword>
<dbReference type="PANTHER" id="PTHR10174:SF224">
    <property type="entry name" value="RETINOL-BINDING PROTEIN PINTA"/>
    <property type="match status" value="1"/>
</dbReference>
<feature type="domain" description="CRAL-TRIO" evidence="1">
    <location>
        <begin position="129"/>
        <end position="251"/>
    </location>
</feature>
<evidence type="ECO:0000259" key="1">
    <source>
        <dbReference type="PROSITE" id="PS50191"/>
    </source>
</evidence>
<evidence type="ECO:0000313" key="3">
    <source>
        <dbReference type="Proteomes" id="UP001431783"/>
    </source>
</evidence>